<dbReference type="Gene3D" id="3.30.70.20">
    <property type="match status" value="1"/>
</dbReference>
<dbReference type="Pfam" id="PF07992">
    <property type="entry name" value="Pyr_redox_2"/>
    <property type="match status" value="1"/>
</dbReference>
<dbReference type="InterPro" id="IPR054351">
    <property type="entry name" value="NADH_UbQ_OxRdtase_ferredoxin"/>
</dbReference>
<dbReference type="InterPro" id="IPR017896">
    <property type="entry name" value="4Fe4S_Fe-S-bd"/>
</dbReference>
<dbReference type="PROSITE" id="PS51669">
    <property type="entry name" value="4FE4S_MOW_BIS_MGD"/>
    <property type="match status" value="1"/>
</dbReference>
<keyword evidence="7" id="KW-0560">Oxidoreductase</keyword>
<dbReference type="Pfam" id="PF22117">
    <property type="entry name" value="Fer4_Nqo3"/>
    <property type="match status" value="1"/>
</dbReference>
<reference evidence="7 8" key="1">
    <citation type="submission" date="2024-05" db="EMBL/GenBank/DDBJ databases">
        <authorList>
            <consortium name="Candidatus Magnetaquicoccaceae bacterium FCR-1 genome sequencing consortium"/>
            <person name="Shimoshige H."/>
            <person name="Shimamura S."/>
            <person name="Taoka A."/>
            <person name="Kobayashi H."/>
            <person name="Maekawa T."/>
        </authorList>
    </citation>
    <scope>NUCLEOTIDE SEQUENCE [LARGE SCALE GENOMIC DNA]</scope>
    <source>
        <strain evidence="7 8">FCR-1</strain>
    </source>
</reference>
<accession>A0ABQ0CB79</accession>
<gene>
    <name evidence="7" type="ORF">SIID45300_02478</name>
</gene>
<dbReference type="EMBL" id="BAAFGK010000004">
    <property type="protein sequence ID" value="GAB0058134.1"/>
    <property type="molecule type" value="Genomic_DNA"/>
</dbReference>
<dbReference type="SUPFAM" id="SSF53706">
    <property type="entry name" value="Formate dehydrogenase/DMSO reductase, domains 1-3"/>
    <property type="match status" value="1"/>
</dbReference>
<dbReference type="PRINTS" id="PR00419">
    <property type="entry name" value="ADXRDTASE"/>
</dbReference>
<feature type="domain" description="2Fe-2S ferredoxin-type" evidence="4">
    <location>
        <begin position="3"/>
        <end position="81"/>
    </location>
</feature>
<dbReference type="Pfam" id="PF14691">
    <property type="entry name" value="Fer4_20"/>
    <property type="match status" value="1"/>
</dbReference>
<keyword evidence="3" id="KW-0411">Iron-sulfur</keyword>
<protein>
    <submittedName>
        <fullName evidence="7">Ferredoxin--NADP reductase</fullName>
        <ecNumber evidence="7">1.18.1.2</ecNumber>
    </submittedName>
</protein>
<dbReference type="Gene3D" id="3.30.200.210">
    <property type="match status" value="1"/>
</dbReference>
<dbReference type="SMART" id="SM00926">
    <property type="entry name" value="Molybdop_Fe4S4"/>
    <property type="match status" value="1"/>
</dbReference>
<dbReference type="InterPro" id="IPR028261">
    <property type="entry name" value="DPD_II"/>
</dbReference>
<keyword evidence="2" id="KW-0408">Iron</keyword>
<evidence type="ECO:0000259" key="6">
    <source>
        <dbReference type="PROSITE" id="PS51669"/>
    </source>
</evidence>
<evidence type="ECO:0000256" key="1">
    <source>
        <dbReference type="ARBA" id="ARBA00022723"/>
    </source>
</evidence>
<dbReference type="SUPFAM" id="SSF46548">
    <property type="entry name" value="alpha-helical ferredoxin"/>
    <property type="match status" value="1"/>
</dbReference>
<dbReference type="SUPFAM" id="SSF54292">
    <property type="entry name" value="2Fe-2S ferredoxin-like"/>
    <property type="match status" value="1"/>
</dbReference>
<feature type="domain" description="4Fe-4S ferredoxin-type" evidence="5">
    <location>
        <begin position="661"/>
        <end position="689"/>
    </location>
</feature>
<dbReference type="Gene3D" id="3.10.20.740">
    <property type="match status" value="1"/>
</dbReference>
<dbReference type="Proteomes" id="UP001628193">
    <property type="component" value="Unassembled WGS sequence"/>
</dbReference>
<keyword evidence="8" id="KW-1185">Reference proteome</keyword>
<dbReference type="PANTHER" id="PTHR42783:SF3">
    <property type="entry name" value="GLUTAMATE SYNTHASE [NADPH] SMALL CHAIN-RELATED"/>
    <property type="match status" value="1"/>
</dbReference>
<evidence type="ECO:0000313" key="8">
    <source>
        <dbReference type="Proteomes" id="UP001628193"/>
    </source>
</evidence>
<dbReference type="RefSeq" id="WP_420905813.1">
    <property type="nucleotide sequence ID" value="NZ_BAAFGK010000004.1"/>
</dbReference>
<dbReference type="InterPro" id="IPR017900">
    <property type="entry name" value="4Fe4S_Fe_S_CS"/>
</dbReference>
<dbReference type="SUPFAM" id="SSF54862">
    <property type="entry name" value="4Fe-4S ferredoxins"/>
    <property type="match status" value="1"/>
</dbReference>
<sequence>MSETYSITLNGQPLQAPVGATIREVAESRGITIPTFCHDDRLQPFASCFLCVVEVENARGLIPACSTRVTNGMVITTDSERVIRTRQQALNLLLSDHAGDCIAPCEATCPAHIDIQGYIAHIANGQFAEAVRLIKENNPLPVVCGRICPHPCESQCRRALVDEAVAINPLKRFAAEYELGHDPFVPQPGSDTGKRVAIVGGGPAGLSAAYYLRLQGHAVTIFEALPELGGMARYGIPRFRLPWELMDREIRVILDMGVEVLHGQRLGKDFSVHDLRSQGFDAVLVAIGAHKAKPMGVENEQVAGVIGGVDFLRRVVLGENFGMEGKRVAVIGGGDTAMDCARVSRRLGGSVTLLYRRTQAEMPALPMEQEETHEEGVTFRFLTAPVAVIAEQGQAKALRVITMVLGEPDASGRRRPMPEPGSEKDLPFDVIIAAIGQDPDLSWLTREPESLRPDATKWHTLVYDEKTQVTSVPGLFTAGDCAFGPDILIRAVGEGHKAAQAIGLYLNGAEVRLAKPYAISRGRLEELERADFQPRFVHKQRALETTLPSTQRLEQSWMPINIGLDQAQAMAEASRCIECGCAARFDCELRRHSSDYQANEKRLAGARRRQAEDRRHPLIRIEADKCITCGSCVRVCSEVRGIHALAFVNRGFGTRIMPNFGDALQNTGCDACGMCMDLCPTAAITPNTGKECGPWNWITHTTHCTSCTRGCALRVQINNGRVVKVQSVDHDPANGAMICAEGRFSHQLLDQNPVRPEEVESALRHAEERLDQAVRMAVVVSPWRTVEEIYAAWRLAQRHGGSLHYVTGETIREHSRPHGRIVGEANLSLLDRLDATPWRSVEGLDTLVLLEAPVDSATLDDSTCVIALETHPVLRNVSVWVPLADPLQQDGAVLDREGSLVALRKVGLQDGRIPGLFALRRLARESDADDLRRIRALLADRIPELAVLPRLEAGETLPTDLPPRLSAASQDTRHQAFVAHMAALSLNWE</sequence>
<proteinExistence type="predicted"/>
<organism evidence="7 8">
    <name type="scientific">Candidatus Magnetaquiglobus chichijimensis</name>
    <dbReference type="NCBI Taxonomy" id="3141448"/>
    <lineage>
        <taxon>Bacteria</taxon>
        <taxon>Pseudomonadati</taxon>
        <taxon>Pseudomonadota</taxon>
        <taxon>Magnetococcia</taxon>
        <taxon>Magnetococcales</taxon>
        <taxon>Candidatus Magnetaquicoccaceae</taxon>
        <taxon>Candidatus Magnetaquiglobus</taxon>
    </lineage>
</organism>
<evidence type="ECO:0000259" key="5">
    <source>
        <dbReference type="PROSITE" id="PS51379"/>
    </source>
</evidence>
<dbReference type="InterPro" id="IPR023753">
    <property type="entry name" value="FAD/NAD-binding_dom"/>
</dbReference>
<dbReference type="PANTHER" id="PTHR42783">
    <property type="entry name" value="GLUTAMATE SYNTHASE [NADPH] SMALL CHAIN"/>
    <property type="match status" value="1"/>
</dbReference>
<keyword evidence="1" id="KW-0479">Metal-binding</keyword>
<dbReference type="CDD" id="cd00207">
    <property type="entry name" value="fer2"/>
    <property type="match status" value="1"/>
</dbReference>
<name>A0ABQ0CB79_9PROT</name>
<evidence type="ECO:0000256" key="2">
    <source>
        <dbReference type="ARBA" id="ARBA00023004"/>
    </source>
</evidence>
<dbReference type="PROSITE" id="PS51379">
    <property type="entry name" value="4FE4S_FER_2"/>
    <property type="match status" value="2"/>
</dbReference>
<dbReference type="Gene3D" id="3.50.50.60">
    <property type="entry name" value="FAD/NAD(P)-binding domain"/>
    <property type="match status" value="2"/>
</dbReference>
<evidence type="ECO:0000259" key="4">
    <source>
        <dbReference type="PROSITE" id="PS51085"/>
    </source>
</evidence>
<comment type="caution">
    <text evidence="7">The sequence shown here is derived from an EMBL/GenBank/DDBJ whole genome shotgun (WGS) entry which is preliminary data.</text>
</comment>
<dbReference type="CDD" id="cd00368">
    <property type="entry name" value="Molybdopterin-Binding"/>
    <property type="match status" value="1"/>
</dbReference>
<dbReference type="InterPro" id="IPR036188">
    <property type="entry name" value="FAD/NAD-bd_sf"/>
</dbReference>
<feature type="domain" description="4Fe-4S ferredoxin-type" evidence="5">
    <location>
        <begin position="617"/>
        <end position="647"/>
    </location>
</feature>
<evidence type="ECO:0000313" key="7">
    <source>
        <dbReference type="EMBL" id="GAB0058134.1"/>
    </source>
</evidence>
<evidence type="ECO:0000256" key="3">
    <source>
        <dbReference type="ARBA" id="ARBA00023014"/>
    </source>
</evidence>
<dbReference type="PROSITE" id="PS51085">
    <property type="entry name" value="2FE2S_FER_2"/>
    <property type="match status" value="1"/>
</dbReference>
<dbReference type="InterPro" id="IPR006963">
    <property type="entry name" value="Mopterin_OxRdtase_4Fe-4S_dom"/>
</dbReference>
<feature type="domain" description="4Fe-4S Mo/W bis-MGD-type" evidence="6">
    <location>
        <begin position="696"/>
        <end position="753"/>
    </location>
</feature>
<dbReference type="Pfam" id="PF13510">
    <property type="entry name" value="Fer2_4"/>
    <property type="match status" value="1"/>
</dbReference>
<dbReference type="EC" id="1.18.1.2" evidence="7"/>
<dbReference type="InterPro" id="IPR001041">
    <property type="entry name" value="2Fe-2S_ferredoxin-type"/>
</dbReference>
<reference evidence="7 8" key="2">
    <citation type="submission" date="2024-09" db="EMBL/GenBank/DDBJ databases">
        <title>Draft genome sequence of Candidatus Magnetaquicoccaceae bacterium FCR-1.</title>
        <authorList>
            <person name="Shimoshige H."/>
            <person name="Shimamura S."/>
            <person name="Taoka A."/>
            <person name="Kobayashi H."/>
            <person name="Maekawa T."/>
        </authorList>
    </citation>
    <scope>NUCLEOTIDE SEQUENCE [LARGE SCALE GENOMIC DNA]</scope>
    <source>
        <strain evidence="7 8">FCR-1</strain>
    </source>
</reference>
<dbReference type="PROSITE" id="PS00198">
    <property type="entry name" value="4FE4S_FER_1"/>
    <property type="match status" value="1"/>
</dbReference>
<dbReference type="GO" id="GO:0004324">
    <property type="term" value="F:ferredoxin-NADP+ reductase activity"/>
    <property type="evidence" value="ECO:0007669"/>
    <property type="project" value="UniProtKB-EC"/>
</dbReference>
<dbReference type="SUPFAM" id="SSF51971">
    <property type="entry name" value="Nucleotide-binding domain"/>
    <property type="match status" value="1"/>
</dbReference>
<dbReference type="InterPro" id="IPR036010">
    <property type="entry name" value="2Fe-2S_ferredoxin-like_sf"/>
</dbReference>
<dbReference type="Pfam" id="PF04879">
    <property type="entry name" value="Molybdop_Fe4S4"/>
    <property type="match status" value="1"/>
</dbReference>